<gene>
    <name evidence="2" type="ORF">G5B40_06915</name>
</gene>
<evidence type="ECO:0000313" key="3">
    <source>
        <dbReference type="Proteomes" id="UP000503336"/>
    </source>
</evidence>
<keyword evidence="1" id="KW-0175">Coiled coil</keyword>
<accession>A0A7L5BU14</accession>
<proteinExistence type="predicted"/>
<evidence type="ECO:0008006" key="4">
    <source>
        <dbReference type="Google" id="ProtNLM"/>
    </source>
</evidence>
<dbReference type="InterPro" id="IPR007833">
    <property type="entry name" value="Capsule_polysaccharide_synth"/>
</dbReference>
<feature type="coiled-coil region" evidence="1">
    <location>
        <begin position="17"/>
        <end position="44"/>
    </location>
</feature>
<protein>
    <recommendedName>
        <fullName evidence="4">Capsule polysaccharide biosynthesis protein</fullName>
    </recommendedName>
</protein>
<dbReference type="Pfam" id="PF05159">
    <property type="entry name" value="Capsule_synth"/>
    <property type="match status" value="1"/>
</dbReference>
<evidence type="ECO:0000313" key="2">
    <source>
        <dbReference type="EMBL" id="QIE55205.1"/>
    </source>
</evidence>
<dbReference type="GO" id="GO:0015774">
    <property type="term" value="P:polysaccharide transport"/>
    <property type="evidence" value="ECO:0007669"/>
    <property type="project" value="InterPro"/>
</dbReference>
<dbReference type="GO" id="GO:0000271">
    <property type="term" value="P:polysaccharide biosynthetic process"/>
    <property type="evidence" value="ECO:0007669"/>
    <property type="project" value="InterPro"/>
</dbReference>
<dbReference type="EMBL" id="CP049056">
    <property type="protein sequence ID" value="QIE55205.1"/>
    <property type="molecule type" value="Genomic_DNA"/>
</dbReference>
<dbReference type="AlphaFoldDB" id="A0A7L5BU14"/>
<organism evidence="2 3">
    <name type="scientific">Pikeienuella piscinae</name>
    <dbReference type="NCBI Taxonomy" id="2748098"/>
    <lineage>
        <taxon>Bacteria</taxon>
        <taxon>Pseudomonadati</taxon>
        <taxon>Pseudomonadota</taxon>
        <taxon>Alphaproteobacteria</taxon>
        <taxon>Rhodobacterales</taxon>
        <taxon>Paracoccaceae</taxon>
        <taxon>Pikeienuella</taxon>
    </lineage>
</organism>
<dbReference type="KEGG" id="hdh:G5B40_06915"/>
<sequence length="417" mass="47705">MTLADRFFGYWRSVARLRETRLEAEGHRERLDLLDARVEDFTRRRAAGGPFRELRLAQIAEEIALRVACSPFDLRARIAASEEMTPILTNARDVDIDGGQNENLKTLFRTNDISRRNENCSFINLITIMRTDAPTLKCLLRSYQYEIPLYYSETGFFAGFSSYMDTAAPAAFRRSLGFMIDDMGYYFDSRRPSRLERSLNDPDRRLSETERARARSQIDVIVDARITKYNQYVSARRRGLPDGGGVLVVDQKRDDASIRFGSADDATFDAMMEAAIRESGGRRVYVKTHPDNRFVEGACYAPDPRWTILDDDVQVIDAIDEADAIYTVSSQVGFEALLRGKKVVVFGLPFYAGWGLTDDRNSIPRRKVKRTIEDIFHFACNEQTLYVDPTRGEETTLENTIDRLLWMRGQFEAGVFS</sequence>
<reference evidence="2 3" key="1">
    <citation type="submission" date="2020-02" db="EMBL/GenBank/DDBJ databases">
        <title>complete genome sequence of Rhodobacteraceae bacterium.</title>
        <authorList>
            <person name="Park J."/>
            <person name="Kim Y.-S."/>
            <person name="Kim K.-H."/>
        </authorList>
    </citation>
    <scope>NUCLEOTIDE SEQUENCE [LARGE SCALE GENOMIC DNA]</scope>
    <source>
        <strain evidence="2 3">RR4-56</strain>
    </source>
</reference>
<keyword evidence="3" id="KW-1185">Reference proteome</keyword>
<name>A0A7L5BU14_9RHOB</name>
<dbReference type="Proteomes" id="UP000503336">
    <property type="component" value="Chromosome"/>
</dbReference>
<evidence type="ECO:0000256" key="1">
    <source>
        <dbReference type="SAM" id="Coils"/>
    </source>
</evidence>
<dbReference type="RefSeq" id="WP_165096734.1">
    <property type="nucleotide sequence ID" value="NZ_CP049056.1"/>
</dbReference>